<name>A0ABC9WFG4_GRUJA</name>
<dbReference type="Proteomes" id="UP001623348">
    <property type="component" value="Unassembled WGS sequence"/>
</dbReference>
<dbReference type="PANTHER" id="PTHR33332">
    <property type="entry name" value="REVERSE TRANSCRIPTASE DOMAIN-CONTAINING PROTEIN"/>
    <property type="match status" value="1"/>
</dbReference>
<evidence type="ECO:0008006" key="3">
    <source>
        <dbReference type="Google" id="ProtNLM"/>
    </source>
</evidence>
<protein>
    <recommendedName>
        <fullName evidence="3">Reverse transcriptase domain-containing protein</fullName>
    </recommendedName>
</protein>
<comment type="caution">
    <text evidence="1">The sequence shown here is derived from an EMBL/GenBank/DDBJ whole genome shotgun (WGS) entry which is preliminary data.</text>
</comment>
<keyword evidence="2" id="KW-1185">Reference proteome</keyword>
<accession>A0ABC9WFG4</accession>
<evidence type="ECO:0000313" key="2">
    <source>
        <dbReference type="Proteomes" id="UP001623348"/>
    </source>
</evidence>
<dbReference type="PRINTS" id="PR01345">
    <property type="entry name" value="CERVTRCPTASE"/>
</dbReference>
<evidence type="ECO:0000313" key="1">
    <source>
        <dbReference type="EMBL" id="GAB0184219.1"/>
    </source>
</evidence>
<dbReference type="AlphaFoldDB" id="A0ABC9WFG4"/>
<sequence>MKFSKAKCKVLHMGRRNPKHKYRLGEEWIESSPEEKGLGVLIDEKLNMSQQCALAAQKANRVLGCIKRGVTSRSREVILPLYSALVRPHLEYCIQLWGPQYRRDMELLEQVQRRATKMIRGLEHLSCEDRLRELGLFSLEKRRLRRDLIVAFQYLKGPTGNLCTLSKFANNTKLCGAVDTLEGRDAMQRDLDRLERLDCVNRMKFNKAKYKVLNMGWGNSKQKYRLGREWIESSPEEKDSGGLLDEKLNMTRQCALARILGCITKGGASSSREVILPIYSALVRPHLQYCLQLWGPQHKKDMDLLEPVQRRATKMIRGLEHLSYEDRLRELGLFSLEKRRLQGDLIAAFQYLKGAYKKDGKGLFTRACSDRTRGNGFKLKEGRFRLDIRKKFFSVRVVRHWNRLPREVVEAPSLELFKARLDEALGNLV</sequence>
<proteinExistence type="predicted"/>
<dbReference type="EMBL" id="BAAFJT010000002">
    <property type="protein sequence ID" value="GAB0184219.1"/>
    <property type="molecule type" value="Genomic_DNA"/>
</dbReference>
<reference evidence="1 2" key="1">
    <citation type="submission" date="2024-06" db="EMBL/GenBank/DDBJ databases">
        <title>The draft genome of Grus japonensis, version 3.</title>
        <authorList>
            <person name="Nabeshima K."/>
            <person name="Suzuki S."/>
            <person name="Onuma M."/>
        </authorList>
    </citation>
    <scope>NUCLEOTIDE SEQUENCE [LARGE SCALE GENOMIC DNA]</scope>
    <source>
        <strain evidence="1 2">451A</strain>
    </source>
</reference>
<gene>
    <name evidence="1" type="ORF">GRJ2_000887200</name>
</gene>
<organism evidence="1 2">
    <name type="scientific">Grus japonensis</name>
    <name type="common">Japanese crane</name>
    <name type="synonym">Red-crowned crane</name>
    <dbReference type="NCBI Taxonomy" id="30415"/>
    <lineage>
        <taxon>Eukaryota</taxon>
        <taxon>Metazoa</taxon>
        <taxon>Chordata</taxon>
        <taxon>Craniata</taxon>
        <taxon>Vertebrata</taxon>
        <taxon>Euteleostomi</taxon>
        <taxon>Archelosauria</taxon>
        <taxon>Archosauria</taxon>
        <taxon>Dinosauria</taxon>
        <taxon>Saurischia</taxon>
        <taxon>Theropoda</taxon>
        <taxon>Coelurosauria</taxon>
        <taxon>Aves</taxon>
        <taxon>Neognathae</taxon>
        <taxon>Neoaves</taxon>
        <taxon>Gruiformes</taxon>
        <taxon>Gruidae</taxon>
        <taxon>Grus</taxon>
    </lineage>
</organism>